<dbReference type="InterPro" id="IPR036188">
    <property type="entry name" value="FAD/NAD-bd_sf"/>
</dbReference>
<evidence type="ECO:0000256" key="1">
    <source>
        <dbReference type="ARBA" id="ARBA00001974"/>
    </source>
</evidence>
<organism evidence="8">
    <name type="scientific">Thermodesulforhabdus norvegica</name>
    <dbReference type="NCBI Taxonomy" id="39841"/>
    <lineage>
        <taxon>Bacteria</taxon>
        <taxon>Pseudomonadati</taxon>
        <taxon>Thermodesulfobacteriota</taxon>
        <taxon>Syntrophobacteria</taxon>
        <taxon>Syntrophobacterales</taxon>
        <taxon>Thermodesulforhabdaceae</taxon>
        <taxon>Thermodesulforhabdus</taxon>
    </lineage>
</organism>
<keyword evidence="4" id="KW-0560">Oxidoreductase</keyword>
<gene>
    <name evidence="8" type="ORF">ENG14_06980</name>
</gene>
<dbReference type="GO" id="GO:0005886">
    <property type="term" value="C:plasma membrane"/>
    <property type="evidence" value="ECO:0007669"/>
    <property type="project" value="UniProtKB-SubCell"/>
</dbReference>
<comment type="catalytic activity">
    <reaction evidence="5">
        <text>a quinone + succinate = fumarate + a quinol</text>
        <dbReference type="Rhea" id="RHEA:40523"/>
        <dbReference type="ChEBI" id="CHEBI:24646"/>
        <dbReference type="ChEBI" id="CHEBI:29806"/>
        <dbReference type="ChEBI" id="CHEBI:30031"/>
        <dbReference type="ChEBI" id="CHEBI:132124"/>
        <dbReference type="EC" id="1.3.5.1"/>
    </reaction>
</comment>
<dbReference type="EMBL" id="DQZW01000331">
    <property type="protein sequence ID" value="HDL90630.1"/>
    <property type="molecule type" value="Genomic_DNA"/>
</dbReference>
<feature type="domain" description="FAD-dependent oxidoreductase 2 FAD-binding" evidence="7">
    <location>
        <begin position="12"/>
        <end position="324"/>
    </location>
</feature>
<protein>
    <submittedName>
        <fullName evidence="8">FAD-binding protein</fullName>
    </submittedName>
</protein>
<dbReference type="InterPro" id="IPR003953">
    <property type="entry name" value="FAD-dep_OxRdtase_2_FAD-bd"/>
</dbReference>
<dbReference type="SUPFAM" id="SSF56425">
    <property type="entry name" value="Succinate dehydrogenase/fumarate reductase flavoprotein, catalytic domain"/>
    <property type="match status" value="1"/>
</dbReference>
<dbReference type="FunFam" id="3.90.700.10:FF:000001">
    <property type="entry name" value="Mitochondrial succinate dehydrogenase flavoprotein subunit"/>
    <property type="match status" value="1"/>
</dbReference>
<evidence type="ECO:0000256" key="2">
    <source>
        <dbReference type="ARBA" id="ARBA00004515"/>
    </source>
</evidence>
<dbReference type="InterPro" id="IPR030664">
    <property type="entry name" value="SdhA/FrdA/AprA"/>
</dbReference>
<comment type="cofactor">
    <cofactor evidence="1">
        <name>FAD</name>
        <dbReference type="ChEBI" id="CHEBI:57692"/>
    </cofactor>
</comment>
<dbReference type="AlphaFoldDB" id="A0A7C0WVQ9"/>
<evidence type="ECO:0000256" key="5">
    <source>
        <dbReference type="ARBA" id="ARBA00049220"/>
    </source>
</evidence>
<dbReference type="GO" id="GO:0008177">
    <property type="term" value="F:succinate dehydrogenase (quinone) activity"/>
    <property type="evidence" value="ECO:0007669"/>
    <property type="project" value="UniProtKB-EC"/>
</dbReference>
<dbReference type="Pfam" id="PF00890">
    <property type="entry name" value="FAD_binding_2"/>
    <property type="match status" value="1"/>
</dbReference>
<evidence type="ECO:0000256" key="3">
    <source>
        <dbReference type="ARBA" id="ARBA00022630"/>
    </source>
</evidence>
<dbReference type="Gene3D" id="3.50.50.60">
    <property type="entry name" value="FAD/NAD(P)-binding domain"/>
    <property type="match status" value="1"/>
</dbReference>
<dbReference type="PROSITE" id="PS00504">
    <property type="entry name" value="FRD_SDH_FAD_BINDING"/>
    <property type="match status" value="1"/>
</dbReference>
<evidence type="ECO:0000259" key="7">
    <source>
        <dbReference type="Pfam" id="PF00890"/>
    </source>
</evidence>
<dbReference type="GO" id="GO:0009061">
    <property type="term" value="P:anaerobic respiration"/>
    <property type="evidence" value="ECO:0007669"/>
    <property type="project" value="TreeGrafter"/>
</dbReference>
<dbReference type="GO" id="GO:0009055">
    <property type="term" value="F:electron transfer activity"/>
    <property type="evidence" value="ECO:0007669"/>
    <property type="project" value="TreeGrafter"/>
</dbReference>
<dbReference type="InterPro" id="IPR003952">
    <property type="entry name" value="FRD_SDH_FAD_BS"/>
</dbReference>
<evidence type="ECO:0000313" key="8">
    <source>
        <dbReference type="EMBL" id="HDL90630.1"/>
    </source>
</evidence>
<accession>A0A7C0WVQ9</accession>
<dbReference type="Gene3D" id="3.90.700.10">
    <property type="entry name" value="Succinate dehydrogenase/fumarate reductase flavoprotein, catalytic domain"/>
    <property type="match status" value="1"/>
</dbReference>
<dbReference type="GO" id="GO:0050660">
    <property type="term" value="F:flavin adenine dinucleotide binding"/>
    <property type="evidence" value="ECO:0007669"/>
    <property type="project" value="TreeGrafter"/>
</dbReference>
<dbReference type="PANTHER" id="PTHR11632">
    <property type="entry name" value="SUCCINATE DEHYDROGENASE 2 FLAVOPROTEIN SUBUNIT"/>
    <property type="match status" value="1"/>
</dbReference>
<dbReference type="PANTHER" id="PTHR11632:SF51">
    <property type="entry name" value="SUCCINATE DEHYDROGENASE [UBIQUINONE] FLAVOPROTEIN SUBUNIT, MITOCHONDRIAL"/>
    <property type="match status" value="1"/>
</dbReference>
<comment type="caution">
    <text evidence="8">The sequence shown here is derived from an EMBL/GenBank/DDBJ whole genome shotgun (WGS) entry which is preliminary data.</text>
</comment>
<keyword evidence="3" id="KW-0285">Flavoprotein</keyword>
<dbReference type="Proteomes" id="UP000886355">
    <property type="component" value="Unassembled WGS sequence"/>
</dbReference>
<name>A0A7C0WVQ9_9BACT</name>
<dbReference type="SUPFAM" id="SSF51905">
    <property type="entry name" value="FAD/NAD(P)-binding domain"/>
    <property type="match status" value="1"/>
</dbReference>
<evidence type="ECO:0000256" key="6">
    <source>
        <dbReference type="PIRSR" id="PIRSR630664-50"/>
    </source>
</evidence>
<feature type="active site" description="Proton acceptor" evidence="6">
    <location>
        <position position="287"/>
    </location>
</feature>
<dbReference type="InterPro" id="IPR027477">
    <property type="entry name" value="Succ_DH/fumarate_Rdtase_cat_sf"/>
</dbReference>
<sequence>MQNVDVIIHKHDVVIVGAGGAGLRAALEASKVVDTAVISQVFPTRSHTVSAQGGVAASLGNAEPDNWIWHMFDTVKGSDYLGDQDAIEFMCRMAPEVVIELEHMGMPFSRLNNGKIFQRRFGGQTKEFGKDAISRTCAAADRTGHAMLHTLYEQCVKNQVTFYDEFFALQLLMNEDHVVGVLAWDIVNGGFHIFHAKATLFATGGYVRCYRTTSNAHINTGDGIAMTLRAGLPVEDMEFVQFHPTGIYGVGNLITEGVRGEGGYLVNKDGERFMKRYAPTVMDLASRDVVSRAMAEEMRNGRGCGPNGDYILLKLDHLGADLIHE</sequence>
<evidence type="ECO:0000256" key="4">
    <source>
        <dbReference type="ARBA" id="ARBA00023002"/>
    </source>
</evidence>
<comment type="subcellular location">
    <subcellularLocation>
        <location evidence="2">Cell inner membrane</location>
        <topology evidence="2">Peripheral membrane protein</topology>
        <orientation evidence="2">Cytoplasmic side</orientation>
    </subcellularLocation>
</comment>
<proteinExistence type="predicted"/>
<reference evidence="8" key="1">
    <citation type="journal article" date="2020" name="mSystems">
        <title>Genome- and Community-Level Interaction Insights into Carbon Utilization and Element Cycling Functions of Hydrothermarchaeota in Hydrothermal Sediment.</title>
        <authorList>
            <person name="Zhou Z."/>
            <person name="Liu Y."/>
            <person name="Xu W."/>
            <person name="Pan J."/>
            <person name="Luo Z.H."/>
            <person name="Li M."/>
        </authorList>
    </citation>
    <scope>NUCLEOTIDE SEQUENCE [LARGE SCALE GENOMIC DNA]</scope>
    <source>
        <strain evidence="8">HyVt-19</strain>
    </source>
</reference>
<feature type="non-terminal residue" evidence="8">
    <location>
        <position position="325"/>
    </location>
</feature>